<name>A0A6B9G629_PANCY</name>
<evidence type="ECO:0000313" key="1">
    <source>
        <dbReference type="EMBL" id="QGY27426.1"/>
    </source>
</evidence>
<evidence type="ECO:0008006" key="3">
    <source>
        <dbReference type="Google" id="ProtNLM"/>
    </source>
</evidence>
<proteinExistence type="predicted"/>
<dbReference type="NCBIfam" id="NF033832">
    <property type="entry name" value="sce7726_fam"/>
    <property type="match status" value="1"/>
</dbReference>
<protein>
    <recommendedName>
        <fullName evidence="3">Sce7726 family protein</fullName>
    </recommendedName>
</protein>
<dbReference type="InterPro" id="IPR047729">
    <property type="entry name" value="Sce7726-like"/>
</dbReference>
<accession>A0A6B9G629</accession>
<dbReference type="Proteomes" id="UP000502005">
    <property type="component" value="Chromosome"/>
</dbReference>
<sequence>MLESREAIQLFTSQSIQNIAKGNHDFVIDVITKYLKYEPSSLTLSQAFDLTMKKASKEYKNEYYYKNKIANELFLKKHKKNTATMVSEFRVGNAKADCAIFNGKTTCYEIKTEFDTLKRLPEQISEYAKLFDEIYIVASRNHIDRIVDITPSHIGIIELTEKGFLRDFRTASLINTPIDPVLMTQSLRRSEYVEIASLIKGVNINVNNMEIYKHCLDIIKSEDPQILREHFREVIKKHRMINYDLVRSLPFSLVSSFISYNLTKSIQLSISEMLTKEIVTEDTCTAH</sequence>
<dbReference type="RefSeq" id="WP_208713484.1">
    <property type="nucleotide sequence ID" value="NZ_CP024768.1"/>
</dbReference>
<organism evidence="1 2">
    <name type="scientific">Pantoea cypripedii</name>
    <name type="common">Pectobacterium cypripedii</name>
    <name type="synonym">Erwinia cypripedii</name>
    <dbReference type="NCBI Taxonomy" id="55209"/>
    <lineage>
        <taxon>Bacteria</taxon>
        <taxon>Pseudomonadati</taxon>
        <taxon>Pseudomonadota</taxon>
        <taxon>Gammaproteobacteria</taxon>
        <taxon>Enterobacterales</taxon>
        <taxon>Erwiniaceae</taxon>
        <taxon>Pantoea</taxon>
    </lineage>
</organism>
<reference evidence="1 2" key="1">
    <citation type="submission" date="2017-11" db="EMBL/GenBank/DDBJ databases">
        <title>Genome sequence of Pantoea cypripedii NE1.</title>
        <authorList>
            <person name="Nascimento F.X."/>
        </authorList>
    </citation>
    <scope>NUCLEOTIDE SEQUENCE [LARGE SCALE GENOMIC DNA]</scope>
    <source>
        <strain evidence="1 2">NE1</strain>
    </source>
</reference>
<dbReference type="AlphaFoldDB" id="A0A6B9G629"/>
<evidence type="ECO:0000313" key="2">
    <source>
        <dbReference type="Proteomes" id="UP000502005"/>
    </source>
</evidence>
<gene>
    <name evidence="1" type="ORF">CUN67_00080</name>
</gene>
<dbReference type="EMBL" id="CP024768">
    <property type="protein sequence ID" value="QGY27426.1"/>
    <property type="molecule type" value="Genomic_DNA"/>
</dbReference>